<dbReference type="AlphaFoldDB" id="A0A4P8IKC3"/>
<reference evidence="1 2" key="1">
    <citation type="submission" date="2019-05" db="EMBL/GenBank/DDBJ databases">
        <title>Burkholderia sp. DHOD12, isolated from subtropical forest soil.</title>
        <authorList>
            <person name="Gao Z.-H."/>
            <person name="Qiu L.-H."/>
        </authorList>
    </citation>
    <scope>NUCLEOTIDE SEQUENCE [LARGE SCALE GENOMIC DNA]</scope>
    <source>
        <strain evidence="1 2">DHOD12</strain>
    </source>
</reference>
<proteinExistence type="predicted"/>
<sequence length="78" mass="8474">MNVDIEVAAESLLTLVASLAEVREIVITQDGHPVARLMPVEARATKRIGIAKGLFEVPESIDTNNIETIRLFRGESAS</sequence>
<evidence type="ECO:0000313" key="1">
    <source>
        <dbReference type="EMBL" id="QCP48271.1"/>
    </source>
</evidence>
<dbReference type="Proteomes" id="UP000298656">
    <property type="component" value="Chromosome 1"/>
</dbReference>
<keyword evidence="2" id="KW-1185">Reference proteome</keyword>
<dbReference type="KEGG" id="tvl:FAZ95_03135"/>
<gene>
    <name evidence="1" type="ORF">FAZ95_03135</name>
</gene>
<protein>
    <submittedName>
        <fullName evidence="1">Prevent-host-death protein</fullName>
    </submittedName>
</protein>
<dbReference type="EMBL" id="CP040077">
    <property type="protein sequence ID" value="QCP48271.1"/>
    <property type="molecule type" value="Genomic_DNA"/>
</dbReference>
<name>A0A4P8IKC3_9BURK</name>
<evidence type="ECO:0000313" key="2">
    <source>
        <dbReference type="Proteomes" id="UP000298656"/>
    </source>
</evidence>
<accession>A0A4P8IKC3</accession>
<dbReference type="RefSeq" id="WP_137331113.1">
    <property type="nucleotide sequence ID" value="NZ_CP040077.1"/>
</dbReference>
<dbReference type="OrthoDB" id="9800503at2"/>
<organism evidence="1 2">
    <name type="scientific">Trinickia violacea</name>
    <dbReference type="NCBI Taxonomy" id="2571746"/>
    <lineage>
        <taxon>Bacteria</taxon>
        <taxon>Pseudomonadati</taxon>
        <taxon>Pseudomonadota</taxon>
        <taxon>Betaproteobacteria</taxon>
        <taxon>Burkholderiales</taxon>
        <taxon>Burkholderiaceae</taxon>
        <taxon>Trinickia</taxon>
    </lineage>
</organism>